<sequence length="389" mass="44363">MDIAFYFNEVDAQLMKNEKGDLGSIIEKHGDGELPSITEGVQIVLFGVGESRNALSNKGSEHGANYVRSYLYKLKKDTGFNLPIIDLGNILGGETVSDTYYAVSSVVAYLVKRNCIPVIIGGTQDLTYANYLAYENLEQVVNLTTIDRKFDMGVSQEEEINNENFLSKILLHQPNYLFHYTNIGNQSYFVDEDVKDLIDKLHFDELRLGLCRRDMKLVEPLVRNSDIVSFDMSSIKGSDSPGNELAGPNGLTNDECCQVARYAGISEKVTSIGFYEYDPEFDRQGISAHVLAQMIWYFIDGVNSRKGDLPLMNSKNYLKYRVHIDGFDEDLVFLKSVKTDRWWMNVPFPSPKANRFKRHQLVPCSYEDYQEACKNEVPDLWLKTYQKFL</sequence>
<dbReference type="GO" id="GO:0008783">
    <property type="term" value="F:agmatinase activity"/>
    <property type="evidence" value="ECO:0007669"/>
    <property type="project" value="TreeGrafter"/>
</dbReference>
<gene>
    <name evidence="4" type="ORF">F3059_12765</name>
</gene>
<dbReference type="OrthoDB" id="931936at2"/>
<evidence type="ECO:0000313" key="4">
    <source>
        <dbReference type="EMBL" id="KAB1062154.1"/>
    </source>
</evidence>
<proteinExistence type="inferred from homology"/>
<name>A0A6N6M1G3_9FLAO</name>
<accession>A0A6N6M1G3</accession>
<dbReference type="PANTHER" id="PTHR11358">
    <property type="entry name" value="ARGINASE/AGMATINASE"/>
    <property type="match status" value="1"/>
</dbReference>
<dbReference type="AlphaFoldDB" id="A0A6N6M1G3"/>
<dbReference type="InterPro" id="IPR006035">
    <property type="entry name" value="Ureohydrolase"/>
</dbReference>
<dbReference type="EMBL" id="WACR01000012">
    <property type="protein sequence ID" value="KAB1062154.1"/>
    <property type="molecule type" value="Genomic_DNA"/>
</dbReference>
<evidence type="ECO:0000256" key="3">
    <source>
        <dbReference type="PROSITE-ProRule" id="PRU00742"/>
    </source>
</evidence>
<dbReference type="RefSeq" id="WP_151169884.1">
    <property type="nucleotide sequence ID" value="NZ_WACR01000012.1"/>
</dbReference>
<dbReference type="Pfam" id="PF00491">
    <property type="entry name" value="Arginase"/>
    <property type="match status" value="1"/>
</dbReference>
<comment type="similarity">
    <text evidence="3">Belongs to the arginase family.</text>
</comment>
<dbReference type="PANTHER" id="PTHR11358:SF26">
    <property type="entry name" value="GUANIDINO ACID HYDROLASE, MITOCHONDRIAL"/>
    <property type="match status" value="1"/>
</dbReference>
<dbReference type="InterPro" id="IPR023696">
    <property type="entry name" value="Ureohydrolase_dom_sf"/>
</dbReference>
<keyword evidence="5" id="KW-1185">Reference proteome</keyword>
<reference evidence="4 5" key="1">
    <citation type="submission" date="2019-09" db="EMBL/GenBank/DDBJ databases">
        <title>Genomes of Cryomorphaceae.</title>
        <authorList>
            <person name="Bowman J.P."/>
        </authorList>
    </citation>
    <scope>NUCLEOTIDE SEQUENCE [LARGE SCALE GENOMIC DNA]</scope>
    <source>
        <strain evidence="4 5">KCTC 52047</strain>
    </source>
</reference>
<keyword evidence="2" id="KW-0378">Hydrolase</keyword>
<evidence type="ECO:0000256" key="2">
    <source>
        <dbReference type="ARBA" id="ARBA00022801"/>
    </source>
</evidence>
<evidence type="ECO:0000313" key="5">
    <source>
        <dbReference type="Proteomes" id="UP000435357"/>
    </source>
</evidence>
<evidence type="ECO:0000256" key="1">
    <source>
        <dbReference type="ARBA" id="ARBA00022723"/>
    </source>
</evidence>
<dbReference type="PROSITE" id="PS51409">
    <property type="entry name" value="ARGINASE_2"/>
    <property type="match status" value="1"/>
</dbReference>
<dbReference type="Proteomes" id="UP000435357">
    <property type="component" value="Unassembled WGS sequence"/>
</dbReference>
<keyword evidence="1" id="KW-0479">Metal-binding</keyword>
<dbReference type="GO" id="GO:0046872">
    <property type="term" value="F:metal ion binding"/>
    <property type="evidence" value="ECO:0007669"/>
    <property type="project" value="UniProtKB-KW"/>
</dbReference>
<dbReference type="Gene3D" id="3.40.800.10">
    <property type="entry name" value="Ureohydrolase domain"/>
    <property type="match status" value="1"/>
</dbReference>
<dbReference type="CDD" id="cd09988">
    <property type="entry name" value="Formimidoylglutamase"/>
    <property type="match status" value="1"/>
</dbReference>
<comment type="caution">
    <text evidence="4">The sequence shown here is derived from an EMBL/GenBank/DDBJ whole genome shotgun (WGS) entry which is preliminary data.</text>
</comment>
<protein>
    <submittedName>
        <fullName evidence="4">Formimidoylglutamase</fullName>
    </submittedName>
</protein>
<dbReference type="SUPFAM" id="SSF52768">
    <property type="entry name" value="Arginase/deacetylase"/>
    <property type="match status" value="1"/>
</dbReference>
<organism evidence="4 5">
    <name type="scientific">Salibacter halophilus</name>
    <dbReference type="NCBI Taxonomy" id="1803916"/>
    <lineage>
        <taxon>Bacteria</taxon>
        <taxon>Pseudomonadati</taxon>
        <taxon>Bacteroidota</taxon>
        <taxon>Flavobacteriia</taxon>
        <taxon>Flavobacteriales</taxon>
        <taxon>Salibacteraceae</taxon>
        <taxon>Salibacter</taxon>
    </lineage>
</organism>
<dbReference type="GO" id="GO:0033389">
    <property type="term" value="P:putrescine biosynthetic process from arginine, via agmatine"/>
    <property type="evidence" value="ECO:0007669"/>
    <property type="project" value="TreeGrafter"/>
</dbReference>